<name>A0AAV8UJI9_9RHOD</name>
<reference evidence="1 2" key="1">
    <citation type="journal article" date="2023" name="Nat. Commun.">
        <title>Origin of minicircular mitochondrial genomes in red algae.</title>
        <authorList>
            <person name="Lee Y."/>
            <person name="Cho C.H."/>
            <person name="Lee Y.M."/>
            <person name="Park S.I."/>
            <person name="Yang J.H."/>
            <person name="West J.A."/>
            <person name="Bhattacharya D."/>
            <person name="Yoon H.S."/>
        </authorList>
    </citation>
    <scope>NUCLEOTIDE SEQUENCE [LARGE SCALE GENOMIC DNA]</scope>
    <source>
        <strain evidence="1 2">CCMP1338</strain>
        <tissue evidence="1">Whole cell</tissue>
    </source>
</reference>
<dbReference type="Gene3D" id="3.90.226.10">
    <property type="entry name" value="2-enoyl-CoA Hydratase, Chain A, domain 1"/>
    <property type="match status" value="1"/>
</dbReference>
<dbReference type="PANTHER" id="PTHR11941">
    <property type="entry name" value="ENOYL-COA HYDRATASE-RELATED"/>
    <property type="match status" value="1"/>
</dbReference>
<dbReference type="SUPFAM" id="SSF52096">
    <property type="entry name" value="ClpP/crotonase"/>
    <property type="match status" value="1"/>
</dbReference>
<dbReference type="CDD" id="cd06558">
    <property type="entry name" value="crotonase-like"/>
    <property type="match status" value="1"/>
</dbReference>
<dbReference type="GO" id="GO:0005739">
    <property type="term" value="C:mitochondrion"/>
    <property type="evidence" value="ECO:0007669"/>
    <property type="project" value="TreeGrafter"/>
</dbReference>
<evidence type="ECO:0000313" key="1">
    <source>
        <dbReference type="EMBL" id="KAJ8902661.1"/>
    </source>
</evidence>
<dbReference type="InterPro" id="IPR029045">
    <property type="entry name" value="ClpP/crotonase-like_dom_sf"/>
</dbReference>
<dbReference type="EMBL" id="JAMWBK010000008">
    <property type="protein sequence ID" value="KAJ8902661.1"/>
    <property type="molecule type" value="Genomic_DNA"/>
</dbReference>
<keyword evidence="2" id="KW-1185">Reference proteome</keyword>
<organism evidence="1 2">
    <name type="scientific">Rhodosorus marinus</name>
    <dbReference type="NCBI Taxonomy" id="101924"/>
    <lineage>
        <taxon>Eukaryota</taxon>
        <taxon>Rhodophyta</taxon>
        <taxon>Stylonematophyceae</taxon>
        <taxon>Stylonematales</taxon>
        <taxon>Stylonemataceae</taxon>
        <taxon>Rhodosorus</taxon>
    </lineage>
</organism>
<gene>
    <name evidence="1" type="ORF">NDN08_005981</name>
</gene>
<dbReference type="AlphaFoldDB" id="A0AAV8UJI9"/>
<sequence length="262" mass="28909">MGMVSVDRRNGFAVISINRPPVNAMSLELWSDLLDALEEVEGDESFRGAIFASGLKKNVFTAGIDLRELTREKTDEERLTKFWVTLTTFLAKVYRSRLFTIAAVKGQCPAGGCALALCCDYRILTSDGSIGLNETRIGIPVPTNWARLFCEIAGKGKGESLLLTGEMLRADRARELGLVHDIVSTQEGGCVLSRAQDVMSKILQTSYGIGIGGELTKSALRQSFSLRWESEAYDEARRTWEITGDPTVRKTIQAYAQKLSKM</sequence>
<accession>A0AAV8UJI9</accession>
<dbReference type="Proteomes" id="UP001157974">
    <property type="component" value="Unassembled WGS sequence"/>
</dbReference>
<evidence type="ECO:0000313" key="2">
    <source>
        <dbReference type="Proteomes" id="UP001157974"/>
    </source>
</evidence>
<dbReference type="PANTHER" id="PTHR11941:SF45">
    <property type="entry name" value="ENOYL-COA DELTA ISOMERASE 1, MITOCHONDRIAL"/>
    <property type="match status" value="1"/>
</dbReference>
<evidence type="ECO:0008006" key="3">
    <source>
        <dbReference type="Google" id="ProtNLM"/>
    </source>
</evidence>
<dbReference type="Pfam" id="PF00378">
    <property type="entry name" value="ECH_1"/>
    <property type="match status" value="1"/>
</dbReference>
<dbReference type="GO" id="GO:0006635">
    <property type="term" value="P:fatty acid beta-oxidation"/>
    <property type="evidence" value="ECO:0007669"/>
    <property type="project" value="TreeGrafter"/>
</dbReference>
<dbReference type="InterPro" id="IPR001753">
    <property type="entry name" value="Enoyl-CoA_hydra/iso"/>
</dbReference>
<comment type="caution">
    <text evidence="1">The sequence shown here is derived from an EMBL/GenBank/DDBJ whole genome shotgun (WGS) entry which is preliminary data.</text>
</comment>
<proteinExistence type="predicted"/>
<protein>
    <recommendedName>
        <fullName evidence="3">3-hydroxyisobutyryl-CoA hydrolase</fullName>
    </recommendedName>
</protein>